<name>A0A6B8VZ00_9CORY</name>
<reference evidence="3 4" key="1">
    <citation type="journal article" date="2021" name="Int. J. Syst. Evol. Microbiol.">
        <title>Classification of three corynebacterial strains isolated from a small paddock in North Rhine-Westphalia: proposal of &lt;i&gt;Corynebacterium kalinowskii&lt;/i&gt; sp. nov., &lt;i&gt;Corynebacterium comes&lt;/i&gt; sp. nov. and &lt;i&gt;Corynebacterium occultum&lt;/i&gt; sp. nov.</title>
        <authorList>
            <person name="Schaffert L."/>
            <person name="Ruwe M."/>
            <person name="Milse J."/>
            <person name="Hanuschka K."/>
            <person name="Ortseifen V."/>
            <person name="Droste J."/>
            <person name="Brandt D."/>
            <person name="Schl L."/>
            <person name="Kutter Y."/>
            <person name="Vinke S."/>
            <person name="Vieh P."/>
            <person name="Jacob L."/>
            <person name="L N.C."/>
            <person name="Schulte-Berndt E."/>
            <person name="Hain C."/>
            <person name="Linder M."/>
            <person name="Schmidt P."/>
            <person name="Wollenschl L."/>
            <person name="Luttermann T."/>
            <person name="Thieme E."/>
            <person name="Hassa J."/>
            <person name="Haak M."/>
            <person name="Wittchen M."/>
            <person name="Mentz A."/>
            <person name="Persicke M."/>
            <person name="Busche T."/>
            <person name="R C."/>
        </authorList>
    </citation>
    <scope>NUCLEOTIDE SEQUENCE [LARGE SCALE GENOMIC DNA]</scope>
    <source>
        <strain evidence="3 4">2019</strain>
    </source>
</reference>
<feature type="compositionally biased region" description="Low complexity" evidence="1">
    <location>
        <begin position="145"/>
        <end position="155"/>
    </location>
</feature>
<organism evidence="3 4">
    <name type="scientific">Corynebacterium comes</name>
    <dbReference type="NCBI Taxonomy" id="2675218"/>
    <lineage>
        <taxon>Bacteria</taxon>
        <taxon>Bacillati</taxon>
        <taxon>Actinomycetota</taxon>
        <taxon>Actinomycetes</taxon>
        <taxon>Mycobacteriales</taxon>
        <taxon>Corynebacteriaceae</taxon>
        <taxon>Corynebacterium</taxon>
    </lineage>
</organism>
<feature type="compositionally biased region" description="Low complexity" evidence="1">
    <location>
        <begin position="39"/>
        <end position="61"/>
    </location>
</feature>
<feature type="transmembrane region" description="Helical" evidence="2">
    <location>
        <begin position="17"/>
        <end position="36"/>
    </location>
</feature>
<protein>
    <recommendedName>
        <fullName evidence="5">DNA-directed RNA polymerase II</fullName>
    </recommendedName>
</protein>
<dbReference type="EMBL" id="CP046453">
    <property type="protein sequence ID" value="QGU03916.1"/>
    <property type="molecule type" value="Genomic_DNA"/>
</dbReference>
<evidence type="ECO:0000256" key="1">
    <source>
        <dbReference type="SAM" id="MobiDB-lite"/>
    </source>
</evidence>
<dbReference type="AlphaFoldDB" id="A0A6B8VZ00"/>
<keyword evidence="4" id="KW-1185">Reference proteome</keyword>
<evidence type="ECO:0008006" key="5">
    <source>
        <dbReference type="Google" id="ProtNLM"/>
    </source>
</evidence>
<gene>
    <name evidence="3" type="ORF">CETAM_03180</name>
</gene>
<feature type="region of interest" description="Disordered" evidence="1">
    <location>
        <begin position="136"/>
        <end position="254"/>
    </location>
</feature>
<keyword evidence="2" id="KW-0472">Membrane</keyword>
<dbReference type="Proteomes" id="UP000425178">
    <property type="component" value="Chromosome"/>
</dbReference>
<dbReference type="KEGG" id="ccoe:CETAM_03180"/>
<keyword evidence="2" id="KW-1133">Transmembrane helix</keyword>
<feature type="compositionally biased region" description="Low complexity" evidence="1">
    <location>
        <begin position="235"/>
        <end position="248"/>
    </location>
</feature>
<proteinExistence type="predicted"/>
<keyword evidence="2" id="KW-0812">Transmembrane</keyword>
<accession>A0A6B8VZ00</accession>
<evidence type="ECO:0000313" key="4">
    <source>
        <dbReference type="Proteomes" id="UP000425178"/>
    </source>
</evidence>
<evidence type="ECO:0000256" key="2">
    <source>
        <dbReference type="SAM" id="Phobius"/>
    </source>
</evidence>
<evidence type="ECO:0000313" key="3">
    <source>
        <dbReference type="EMBL" id="QGU03916.1"/>
    </source>
</evidence>
<feature type="region of interest" description="Disordered" evidence="1">
    <location>
        <begin position="39"/>
        <end position="92"/>
    </location>
</feature>
<sequence>MSREGTKNEVKAENRRVYLFIVVGLVAAAVIGYGVWRAGTPSTPSASDTATTTTEVSTISESARRTGALPAPGNPADSPEHDTQPSSSPVLDDPYLAPHAVVQTSPTGLRPTVVYRPENIMPTTISGEPTELISAQGAEPAGTSPTTDVPTTDVPASAVVSATPPTPDAEVTPPQSTQTPTPAEPTEPTIPTTAASEPTAPTAPAGTTQQAVPTVTAEAAPPAEAEQPAVREETATVTAPEVEQAAVPPQRPGWWPLGAWFPFGS</sequence>
<feature type="compositionally biased region" description="Low complexity" evidence="1">
    <location>
        <begin position="170"/>
        <end position="228"/>
    </location>
</feature>